<proteinExistence type="predicted"/>
<evidence type="ECO:0000313" key="5">
    <source>
        <dbReference type="Proteomes" id="UP001187192"/>
    </source>
</evidence>
<evidence type="ECO:0000313" key="3">
    <source>
        <dbReference type="EMBL" id="GMN72174.1"/>
    </source>
</evidence>
<gene>
    <name evidence="1" type="ORF">TIFTF001_054187</name>
    <name evidence="2" type="ORF">TIFTF001_054188</name>
    <name evidence="3" type="ORF">TIFTF001_054189</name>
    <name evidence="4" type="ORF">TIFTF001_054190</name>
</gene>
<dbReference type="EMBL" id="BTGU01014098">
    <property type="protein sequence ID" value="GMN72191.1"/>
    <property type="molecule type" value="Genomic_DNA"/>
</dbReference>
<accession>A0AA88ECF9</accession>
<dbReference type="EMBL" id="BTGU01014095">
    <property type="protein sequence ID" value="GMN72146.1"/>
    <property type="molecule type" value="Genomic_DNA"/>
</dbReference>
<sequence>MVFRQQSYEDLFDDDGFRFEDLGTVIVSDVNDADLDMNGHAGNQGTFCYLDFVRPVR</sequence>
<protein>
    <submittedName>
        <fullName evidence="3">Uncharacterized protein</fullName>
    </submittedName>
</protein>
<name>A0AA88ECF9_FICCA</name>
<reference evidence="3" key="1">
    <citation type="submission" date="2023-07" db="EMBL/GenBank/DDBJ databases">
        <title>draft genome sequence of fig (Ficus carica).</title>
        <authorList>
            <person name="Takahashi T."/>
            <person name="Nishimura K."/>
        </authorList>
    </citation>
    <scope>NUCLEOTIDE SEQUENCE</scope>
</reference>
<dbReference type="EMBL" id="BTGU01014096">
    <property type="protein sequence ID" value="GMN72160.1"/>
    <property type="molecule type" value="Genomic_DNA"/>
</dbReference>
<keyword evidence="5" id="KW-1185">Reference proteome</keyword>
<dbReference type="Proteomes" id="UP001187192">
    <property type="component" value="Unassembled WGS sequence"/>
</dbReference>
<evidence type="ECO:0000313" key="4">
    <source>
        <dbReference type="EMBL" id="GMN72191.1"/>
    </source>
</evidence>
<evidence type="ECO:0000313" key="2">
    <source>
        <dbReference type="EMBL" id="GMN72160.1"/>
    </source>
</evidence>
<organism evidence="3 5">
    <name type="scientific">Ficus carica</name>
    <name type="common">Common fig</name>
    <dbReference type="NCBI Taxonomy" id="3494"/>
    <lineage>
        <taxon>Eukaryota</taxon>
        <taxon>Viridiplantae</taxon>
        <taxon>Streptophyta</taxon>
        <taxon>Embryophyta</taxon>
        <taxon>Tracheophyta</taxon>
        <taxon>Spermatophyta</taxon>
        <taxon>Magnoliopsida</taxon>
        <taxon>eudicotyledons</taxon>
        <taxon>Gunneridae</taxon>
        <taxon>Pentapetalae</taxon>
        <taxon>rosids</taxon>
        <taxon>fabids</taxon>
        <taxon>Rosales</taxon>
        <taxon>Moraceae</taxon>
        <taxon>Ficeae</taxon>
        <taxon>Ficus</taxon>
    </lineage>
</organism>
<dbReference type="EMBL" id="BTGU01014097">
    <property type="protein sequence ID" value="GMN72174.1"/>
    <property type="molecule type" value="Genomic_DNA"/>
</dbReference>
<comment type="caution">
    <text evidence="3">The sequence shown here is derived from an EMBL/GenBank/DDBJ whole genome shotgun (WGS) entry which is preliminary data.</text>
</comment>
<dbReference type="AlphaFoldDB" id="A0AA88ECF9"/>
<evidence type="ECO:0000313" key="1">
    <source>
        <dbReference type="EMBL" id="GMN72146.1"/>
    </source>
</evidence>